<dbReference type="EMBL" id="VWSJ01000059">
    <property type="protein sequence ID" value="MSN97184.1"/>
    <property type="molecule type" value="Genomic_DNA"/>
</dbReference>
<feature type="transmembrane region" description="Helical" evidence="1">
    <location>
        <begin position="111"/>
        <end position="131"/>
    </location>
</feature>
<feature type="transmembrane region" description="Helical" evidence="1">
    <location>
        <begin position="78"/>
        <end position="99"/>
    </location>
</feature>
<evidence type="ECO:0000256" key="1">
    <source>
        <dbReference type="SAM" id="Phobius"/>
    </source>
</evidence>
<dbReference type="Proteomes" id="UP000476338">
    <property type="component" value="Unassembled WGS sequence"/>
</dbReference>
<protein>
    <submittedName>
        <fullName evidence="2">Uncharacterized protein</fullName>
    </submittedName>
</protein>
<keyword evidence="3" id="KW-1185">Reference proteome</keyword>
<evidence type="ECO:0000313" key="3">
    <source>
        <dbReference type="Proteomes" id="UP000476338"/>
    </source>
</evidence>
<comment type="caution">
    <text evidence="2">The sequence shown here is derived from an EMBL/GenBank/DDBJ whole genome shotgun (WGS) entry which is preliminary data.</text>
</comment>
<reference evidence="2 3" key="2">
    <citation type="submission" date="2020-03" db="EMBL/GenBank/DDBJ databases">
        <title>Campylobacter portucalensis sp. nov., a new species of Campylobacter isolated from the reproductive tract of bulls.</title>
        <authorList>
            <person name="Silva M.F."/>
            <person name="Pereira G."/>
            <person name="Carneiro C."/>
            <person name="Hemphill A."/>
            <person name="Mateus L."/>
            <person name="Lopes-Da-Costa L."/>
            <person name="Silva E."/>
        </authorList>
    </citation>
    <scope>NUCLEOTIDE SEQUENCE [LARGE SCALE GENOMIC DNA]</scope>
    <source>
        <strain evidence="2 3">FMV-PI01</strain>
    </source>
</reference>
<dbReference type="AlphaFoldDB" id="A0A6L5WJH4"/>
<keyword evidence="1" id="KW-0472">Membrane</keyword>
<gene>
    <name evidence="2" type="ORF">F1B92_08440</name>
</gene>
<reference evidence="2 3" key="1">
    <citation type="submission" date="2019-09" db="EMBL/GenBank/DDBJ databases">
        <authorList>
            <person name="Silva M."/>
            <person name="Pereira G."/>
            <person name="Lopes-Da-Costa L."/>
            <person name="Silva E."/>
        </authorList>
    </citation>
    <scope>NUCLEOTIDE SEQUENCE [LARGE SCALE GENOMIC DNA]</scope>
    <source>
        <strain evidence="2 3">FMV-PI01</strain>
    </source>
</reference>
<sequence>MRVIFGLLLCIILFILHSISTIFVFWLFDNIIYWGDETQYVCKYDCGFGLFAIFFAPIVSFFVCSYVFFLFLHKKSIYIFILVVPIFTFIIMKIVGHQIIDYFNIPEDLGISEIIDITIAILLYVITKIIIEKFTAKDDK</sequence>
<keyword evidence="1" id="KW-0812">Transmembrane</keyword>
<keyword evidence="1" id="KW-1133">Transmembrane helix</keyword>
<name>A0A6L5WJH4_9BACT</name>
<proteinExistence type="predicted"/>
<accession>A0A6L5WJH4</accession>
<feature type="transmembrane region" description="Helical" evidence="1">
    <location>
        <begin position="7"/>
        <end position="28"/>
    </location>
</feature>
<feature type="transmembrane region" description="Helical" evidence="1">
    <location>
        <begin position="48"/>
        <end position="71"/>
    </location>
</feature>
<evidence type="ECO:0000313" key="2">
    <source>
        <dbReference type="EMBL" id="MSN97184.1"/>
    </source>
</evidence>
<organism evidence="2 3">
    <name type="scientific">Campylobacter portucalensis</name>
    <dbReference type="NCBI Taxonomy" id="2608384"/>
    <lineage>
        <taxon>Bacteria</taxon>
        <taxon>Pseudomonadati</taxon>
        <taxon>Campylobacterota</taxon>
        <taxon>Epsilonproteobacteria</taxon>
        <taxon>Campylobacterales</taxon>
        <taxon>Campylobacteraceae</taxon>
        <taxon>Campylobacter</taxon>
    </lineage>
</organism>